<dbReference type="EMBL" id="FNAU01000013">
    <property type="protein sequence ID" value="SDE55801.1"/>
    <property type="molecule type" value="Genomic_DNA"/>
</dbReference>
<reference evidence="3" key="1">
    <citation type="submission" date="2016-10" db="EMBL/GenBank/DDBJ databases">
        <authorList>
            <person name="Varghese N."/>
        </authorList>
    </citation>
    <scope>NUCLEOTIDE SEQUENCE [LARGE SCALE GENOMIC DNA]</scope>
    <source>
        <strain evidence="3">DSM 20639</strain>
    </source>
</reference>
<proteinExistence type="predicted"/>
<sequence length="171" mass="18537">MKKFGSIILSLVISAMLFPPWSKASAEERGDGTANRIAEHVIVPDPAVLNDPIAYYMEGRGGSRKEVSRMKRLPWHSCTAPPGVWVTCSDRIGHFGYHGKVMSFSWNVHWTSSSSATVQVQGFNSAGKAVWYGAGIGKSGSASVPWGNVLANKKVKVRSIHVPAGVTVQWQ</sequence>
<feature type="chain" id="PRO_5039508246" evidence="1">
    <location>
        <begin position="25"/>
        <end position="171"/>
    </location>
</feature>
<accession>A0A1G7DWI7</accession>
<evidence type="ECO:0000313" key="3">
    <source>
        <dbReference type="Proteomes" id="UP000182744"/>
    </source>
</evidence>
<feature type="signal peptide" evidence="1">
    <location>
        <begin position="1"/>
        <end position="24"/>
    </location>
</feature>
<dbReference type="AlphaFoldDB" id="A0A1G7DWI7"/>
<protein>
    <submittedName>
        <fullName evidence="2">Uncharacterized protein</fullName>
    </submittedName>
</protein>
<evidence type="ECO:0000313" key="2">
    <source>
        <dbReference type="EMBL" id="SDE55801.1"/>
    </source>
</evidence>
<organism evidence="2 3">
    <name type="scientific">Actinobaculum suis</name>
    <dbReference type="NCBI Taxonomy" id="1657"/>
    <lineage>
        <taxon>Bacteria</taxon>
        <taxon>Bacillati</taxon>
        <taxon>Actinomycetota</taxon>
        <taxon>Actinomycetes</taxon>
        <taxon>Actinomycetales</taxon>
        <taxon>Actinomycetaceae</taxon>
        <taxon>Actinobaculum</taxon>
    </lineage>
</organism>
<name>A0A1G7DWI7_9ACTO</name>
<gene>
    <name evidence="2" type="ORF">SAMN05421878_11346</name>
</gene>
<keyword evidence="3" id="KW-1185">Reference proteome</keyword>
<keyword evidence="1" id="KW-0732">Signal</keyword>
<evidence type="ECO:0000256" key="1">
    <source>
        <dbReference type="SAM" id="SignalP"/>
    </source>
</evidence>
<dbReference type="Proteomes" id="UP000182744">
    <property type="component" value="Unassembled WGS sequence"/>
</dbReference>